<sequence length="357" mass="38682">MEIWIFRWLLALSLSSSITLTYGAASNPPPPDEYKEDLGTKEDPSMDPWTALASAVNSMIYKRLCDKTVSGAKCDQNGRCICPGIQNVYYRKLERFVSLNETAPNAQRRTAEKFSKISNGRTDYALRPSISGIPPAMQNERTCPLGQTFVSEAGACMTTQLPGEPCQYSQQCAAAEPGAFCLRLRCQCTYGMRENNGGCSFIDSECNERGLVFIPEIGECRSVLRPGSLGCSHNLQCSQAFADAKCIQQTCTCPDNLPVAVEGTCAPRCSAGEVYSSTAGQCIPAVTPAGLCLYTSQCQAIEHGMTCEKNSCRCPNGLIKQITLAPFQVFSGSQCTQSCPIGYVVDSRGVCTRDRTT</sequence>
<evidence type="ECO:0000256" key="1">
    <source>
        <dbReference type="SAM" id="SignalP"/>
    </source>
</evidence>
<reference evidence="3 4" key="1">
    <citation type="submission" date="2014-03" db="EMBL/GenBank/DDBJ databases">
        <title>Draft genome of the hookworm Oesophagostomum dentatum.</title>
        <authorList>
            <person name="Mitreva M."/>
        </authorList>
    </citation>
    <scope>NUCLEOTIDE SEQUENCE [LARGE SCALE GENOMIC DNA]</scope>
    <source>
        <strain evidence="3 4">OD-Hann</strain>
    </source>
</reference>
<evidence type="ECO:0000313" key="3">
    <source>
        <dbReference type="EMBL" id="KHJ88788.1"/>
    </source>
</evidence>
<dbReference type="PANTHER" id="PTHR45985">
    <property type="match status" value="1"/>
</dbReference>
<dbReference type="AlphaFoldDB" id="A0A0B1STZ8"/>
<name>A0A0B1STZ8_OESDE</name>
<dbReference type="Pfam" id="PF01683">
    <property type="entry name" value="EB"/>
    <property type="match status" value="2"/>
</dbReference>
<dbReference type="InterPro" id="IPR052740">
    <property type="entry name" value="CE4"/>
</dbReference>
<dbReference type="PANTHER" id="PTHR45985:SF3">
    <property type="entry name" value="CHITIN DEACETYLASE-LIKE 4"/>
    <property type="match status" value="1"/>
</dbReference>
<evidence type="ECO:0000259" key="2">
    <source>
        <dbReference type="Pfam" id="PF01683"/>
    </source>
</evidence>
<feature type="signal peptide" evidence="1">
    <location>
        <begin position="1"/>
        <end position="23"/>
    </location>
</feature>
<feature type="domain" description="EB" evidence="2">
    <location>
        <begin position="143"/>
        <end position="199"/>
    </location>
</feature>
<keyword evidence="4" id="KW-1185">Reference proteome</keyword>
<feature type="domain" description="EB" evidence="2">
    <location>
        <begin position="269"/>
        <end position="320"/>
    </location>
</feature>
<keyword evidence="1" id="KW-0732">Signal</keyword>
<evidence type="ECO:0000313" key="4">
    <source>
        <dbReference type="Proteomes" id="UP000053660"/>
    </source>
</evidence>
<accession>A0A0B1STZ8</accession>
<dbReference type="Proteomes" id="UP000053660">
    <property type="component" value="Unassembled WGS sequence"/>
</dbReference>
<organism evidence="3 4">
    <name type="scientific">Oesophagostomum dentatum</name>
    <name type="common">Nodular worm</name>
    <dbReference type="NCBI Taxonomy" id="61180"/>
    <lineage>
        <taxon>Eukaryota</taxon>
        <taxon>Metazoa</taxon>
        <taxon>Ecdysozoa</taxon>
        <taxon>Nematoda</taxon>
        <taxon>Chromadorea</taxon>
        <taxon>Rhabditida</taxon>
        <taxon>Rhabditina</taxon>
        <taxon>Rhabditomorpha</taxon>
        <taxon>Strongyloidea</taxon>
        <taxon>Strongylidae</taxon>
        <taxon>Oesophagostomum</taxon>
    </lineage>
</organism>
<protein>
    <submittedName>
        <fullName evidence="3">EB module</fullName>
    </submittedName>
</protein>
<dbReference type="EMBL" id="KN555205">
    <property type="protein sequence ID" value="KHJ88788.1"/>
    <property type="molecule type" value="Genomic_DNA"/>
</dbReference>
<proteinExistence type="predicted"/>
<gene>
    <name evidence="3" type="ORF">OESDEN_11410</name>
</gene>
<dbReference type="OrthoDB" id="504708at2759"/>
<feature type="chain" id="PRO_5002061146" evidence="1">
    <location>
        <begin position="24"/>
        <end position="357"/>
    </location>
</feature>
<dbReference type="InterPro" id="IPR006149">
    <property type="entry name" value="EB_dom"/>
</dbReference>